<protein>
    <recommendedName>
        <fullName evidence="8 9">Cell division protein FtsL</fullName>
    </recommendedName>
</protein>
<dbReference type="KEGG" id="pxi:J5O05_07445"/>
<accession>A0A975DJ03</accession>
<dbReference type="GO" id="GO:0032153">
    <property type="term" value="C:cell division site"/>
    <property type="evidence" value="ECO:0007669"/>
    <property type="project" value="UniProtKB-UniRule"/>
</dbReference>
<evidence type="ECO:0000256" key="9">
    <source>
        <dbReference type="NCBIfam" id="TIGR02209"/>
    </source>
</evidence>
<dbReference type="GO" id="GO:0005886">
    <property type="term" value="C:plasma membrane"/>
    <property type="evidence" value="ECO:0007669"/>
    <property type="project" value="UniProtKB-SubCell"/>
</dbReference>
<dbReference type="Pfam" id="PF04999">
    <property type="entry name" value="FtsL"/>
    <property type="match status" value="1"/>
</dbReference>
<dbReference type="EMBL" id="CP072133">
    <property type="protein sequence ID" value="QTH72617.1"/>
    <property type="molecule type" value="Genomic_DNA"/>
</dbReference>
<dbReference type="AlphaFoldDB" id="A0A975DJ03"/>
<keyword evidence="5 8" id="KW-1133">Transmembrane helix</keyword>
<evidence type="ECO:0000256" key="5">
    <source>
        <dbReference type="ARBA" id="ARBA00022989"/>
    </source>
</evidence>
<evidence type="ECO:0000256" key="2">
    <source>
        <dbReference type="ARBA" id="ARBA00022475"/>
    </source>
</evidence>
<evidence type="ECO:0000256" key="3">
    <source>
        <dbReference type="ARBA" id="ARBA00022618"/>
    </source>
</evidence>
<dbReference type="PANTHER" id="PTHR37479:SF1">
    <property type="entry name" value="CELL DIVISION PROTEIN FTSL"/>
    <property type="match status" value="1"/>
</dbReference>
<evidence type="ECO:0000256" key="6">
    <source>
        <dbReference type="ARBA" id="ARBA00023136"/>
    </source>
</evidence>
<keyword evidence="11" id="KW-1185">Reference proteome</keyword>
<keyword evidence="2 8" id="KW-1003">Cell membrane</keyword>
<keyword evidence="8" id="KW-0997">Cell inner membrane</keyword>
<dbReference type="HAMAP" id="MF_00910">
    <property type="entry name" value="FtsL"/>
    <property type="match status" value="1"/>
</dbReference>
<gene>
    <name evidence="8 10" type="primary">ftsL</name>
    <name evidence="10" type="ORF">J5O05_07445</name>
</gene>
<evidence type="ECO:0000256" key="1">
    <source>
        <dbReference type="ARBA" id="ARBA00004401"/>
    </source>
</evidence>
<keyword evidence="3 8" id="KW-0132">Cell division</keyword>
<feature type="transmembrane region" description="Helical" evidence="8">
    <location>
        <begin position="21"/>
        <end position="41"/>
    </location>
</feature>
<dbReference type="InterPro" id="IPR011922">
    <property type="entry name" value="Cell_div_FtsL"/>
</dbReference>
<dbReference type="Proteomes" id="UP000664904">
    <property type="component" value="Chromosome"/>
</dbReference>
<evidence type="ECO:0000313" key="10">
    <source>
        <dbReference type="EMBL" id="QTH72617.1"/>
    </source>
</evidence>
<organism evidence="10 11">
    <name type="scientific">Pseudoalteromonas xiamenensis</name>
    <dbReference type="NCBI Taxonomy" id="882626"/>
    <lineage>
        <taxon>Bacteria</taxon>
        <taxon>Pseudomonadati</taxon>
        <taxon>Pseudomonadota</taxon>
        <taxon>Gammaproteobacteria</taxon>
        <taxon>Alteromonadales</taxon>
        <taxon>Pseudoalteromonadaceae</taxon>
        <taxon>Pseudoalteromonas</taxon>
    </lineage>
</organism>
<keyword evidence="7 8" id="KW-0131">Cell cycle</keyword>
<reference evidence="10" key="1">
    <citation type="submission" date="2021-03" db="EMBL/GenBank/DDBJ databases">
        <title>Complete Genome of Pseudoalteromonas xiamenensis STKMTI.2, a new potential marine bacterium producing anti-Vibrio compounds.</title>
        <authorList>
            <person name="Handayani D.P."/>
            <person name="Isnansetyo A."/>
            <person name="Istiqomah I."/>
            <person name="Jumina J."/>
        </authorList>
    </citation>
    <scope>NUCLEOTIDE SEQUENCE</scope>
    <source>
        <strain evidence="10">STKMTI.2</strain>
    </source>
</reference>
<keyword evidence="6 8" id="KW-0472">Membrane</keyword>
<keyword evidence="4 8" id="KW-0812">Transmembrane</keyword>
<dbReference type="PANTHER" id="PTHR37479">
    <property type="entry name" value="CELL DIVISION PROTEIN FTSL"/>
    <property type="match status" value="1"/>
</dbReference>
<evidence type="ECO:0000313" key="11">
    <source>
        <dbReference type="Proteomes" id="UP000664904"/>
    </source>
</evidence>
<evidence type="ECO:0000256" key="7">
    <source>
        <dbReference type="ARBA" id="ARBA00023306"/>
    </source>
</evidence>
<comment type="subcellular location">
    <subcellularLocation>
        <location evidence="8">Cell inner membrane</location>
        <topology evidence="8">Single-pass type II membrane protein</topology>
    </subcellularLocation>
    <subcellularLocation>
        <location evidence="1">Cell membrane</location>
        <topology evidence="1">Single-pass type II membrane protein</topology>
    </subcellularLocation>
    <text evidence="8">Localizes to the division septum where it forms a ring structure.</text>
</comment>
<dbReference type="GO" id="GO:0043093">
    <property type="term" value="P:FtsZ-dependent cytokinesis"/>
    <property type="evidence" value="ECO:0007669"/>
    <property type="project" value="UniProtKB-UniRule"/>
</dbReference>
<sequence length="108" mass="12842">MNQKAQLRQPNLFNEIIKGLFANKFIAFLLVLIFFSSLVLVQITHLTRQQLIEQDKLLQQRDELDLEWRYLIVEEEFYSQHARIEEVAISQLDMKRPTSKDEQVVVLP</sequence>
<comment type="subunit">
    <text evidence="8">Part of a complex composed of FtsB, FtsL and FtsQ.</text>
</comment>
<evidence type="ECO:0000256" key="4">
    <source>
        <dbReference type="ARBA" id="ARBA00022692"/>
    </source>
</evidence>
<dbReference type="NCBIfam" id="TIGR02209">
    <property type="entry name" value="ftsL_broad"/>
    <property type="match status" value="1"/>
</dbReference>
<proteinExistence type="inferred from homology"/>
<dbReference type="RefSeq" id="WP_208844241.1">
    <property type="nucleotide sequence ID" value="NZ_CP072133.1"/>
</dbReference>
<evidence type="ECO:0000256" key="8">
    <source>
        <dbReference type="HAMAP-Rule" id="MF_00910"/>
    </source>
</evidence>
<comment type="function">
    <text evidence="8">Essential cell division protein. May link together the upstream cell division proteins, which are predominantly cytoplasmic, with the downstream cell division proteins, which are predominantly periplasmic.</text>
</comment>
<name>A0A975DJ03_9GAMM</name>
<comment type="similarity">
    <text evidence="8">Belongs to the FtsL family.</text>
</comment>